<dbReference type="EMBL" id="AMFJ01000530">
    <property type="protein sequence ID" value="EKE27166.1"/>
    <property type="molecule type" value="Genomic_DNA"/>
</dbReference>
<proteinExistence type="predicted"/>
<organism evidence="1">
    <name type="scientific">uncultured bacterium</name>
    <name type="common">gcode 4</name>
    <dbReference type="NCBI Taxonomy" id="1234023"/>
    <lineage>
        <taxon>Bacteria</taxon>
        <taxon>environmental samples</taxon>
    </lineage>
</organism>
<sequence>MKNFITSCSLLLWLMSLPEKWICQNFQLVDPNVFDDKVLSLQVDILKIKKTPEKEILWLKLYDVSWEYNEKIALIISDYWKIIKDILPKCVKVKLWLKMVSINITWNVDSILDFKD</sequence>
<dbReference type="AlphaFoldDB" id="K2F7Q0"/>
<accession>K2F7Q0</accession>
<protein>
    <submittedName>
        <fullName evidence="1">Uncharacterized protein</fullName>
    </submittedName>
</protein>
<gene>
    <name evidence="1" type="ORF">ACD_4C00014G0002</name>
</gene>
<evidence type="ECO:0000313" key="1">
    <source>
        <dbReference type="EMBL" id="EKE27166.1"/>
    </source>
</evidence>
<comment type="caution">
    <text evidence="1">The sequence shown here is derived from an EMBL/GenBank/DDBJ whole genome shotgun (WGS) entry which is preliminary data.</text>
</comment>
<name>K2F7Q0_9BACT</name>
<reference evidence="1" key="1">
    <citation type="journal article" date="2012" name="Science">
        <title>Fermentation, hydrogen, and sulfur metabolism in multiple uncultivated bacterial phyla.</title>
        <authorList>
            <person name="Wrighton K.C."/>
            <person name="Thomas B.C."/>
            <person name="Sharon I."/>
            <person name="Miller C.S."/>
            <person name="Castelle C.J."/>
            <person name="VerBerkmoes N.C."/>
            <person name="Wilkins M.J."/>
            <person name="Hettich R.L."/>
            <person name="Lipton M.S."/>
            <person name="Williams K.H."/>
            <person name="Long P.E."/>
            <person name="Banfield J.F."/>
        </authorList>
    </citation>
    <scope>NUCLEOTIDE SEQUENCE [LARGE SCALE GENOMIC DNA]</scope>
</reference>